<dbReference type="SUPFAM" id="SSF46785">
    <property type="entry name" value="Winged helix' DNA-binding domain"/>
    <property type="match status" value="1"/>
</dbReference>
<sequence length="98" mass="11069">IFKWNRFLGFYHGDRFLPFFALQPSVAMRQTQPAAWCPLLLSLCCSHKQSSTTVMEAQEGHSTTSSCTGLRGKGNLQYLENICGSLPELQETQEQAWL</sequence>
<dbReference type="GO" id="GO:0071985">
    <property type="term" value="P:multivesicular body sorting pathway"/>
    <property type="evidence" value="ECO:0007669"/>
    <property type="project" value="InterPro"/>
</dbReference>
<keyword evidence="4" id="KW-1185">Reference proteome</keyword>
<dbReference type="GO" id="GO:0000814">
    <property type="term" value="C:ESCRT II complex"/>
    <property type="evidence" value="ECO:0007669"/>
    <property type="project" value="InterPro"/>
</dbReference>
<accession>A0A5F9DF27</accession>
<dbReference type="InterPro" id="IPR036390">
    <property type="entry name" value="WH_DNA-bd_sf"/>
</dbReference>
<dbReference type="Pfam" id="PF05871">
    <property type="entry name" value="ESCRT-II"/>
    <property type="match status" value="1"/>
</dbReference>
<evidence type="ECO:0000313" key="4">
    <source>
        <dbReference type="Proteomes" id="UP000001811"/>
    </source>
</evidence>
<dbReference type="EMBL" id="AAGW02043783">
    <property type="status" value="NOT_ANNOTATED_CDS"/>
    <property type="molecule type" value="Genomic_DNA"/>
</dbReference>
<dbReference type="InterPro" id="IPR014041">
    <property type="entry name" value="ESCRT-II_cplx_Vps25-sub_N"/>
</dbReference>
<protein>
    <recommendedName>
        <fullName evidence="1">Vacuolar protein-sorting-associated protein 25</fullName>
    </recommendedName>
    <alternativeName>
        <fullName evidence="2">ESCRT-II complex subunit VPS25</fullName>
    </alternativeName>
</protein>
<dbReference type="Gene3D" id="1.10.10.570">
    <property type="entry name" value="Winged helix' DNA-binding domain. Chain C. Domain 1"/>
    <property type="match status" value="1"/>
</dbReference>
<reference evidence="3" key="2">
    <citation type="submission" date="2025-08" db="UniProtKB">
        <authorList>
            <consortium name="Ensembl"/>
        </authorList>
    </citation>
    <scope>IDENTIFICATION</scope>
    <source>
        <strain evidence="3">Thorbecke</strain>
    </source>
</reference>
<reference evidence="3" key="3">
    <citation type="submission" date="2025-09" db="UniProtKB">
        <authorList>
            <consortium name="Ensembl"/>
        </authorList>
    </citation>
    <scope>IDENTIFICATION</scope>
    <source>
        <strain evidence="3">Thorbecke</strain>
    </source>
</reference>
<dbReference type="STRING" id="9986.ENSOCUP00000044876"/>
<dbReference type="InterPro" id="IPR008570">
    <property type="entry name" value="ESCRT-II_cplx_Vps25-sub"/>
</dbReference>
<reference evidence="3 4" key="1">
    <citation type="journal article" date="2011" name="Nature">
        <title>A high-resolution map of human evolutionary constraint using 29 mammals.</title>
        <authorList>
            <person name="Lindblad-Toh K."/>
            <person name="Garber M."/>
            <person name="Zuk O."/>
            <person name="Lin M.F."/>
            <person name="Parker B.J."/>
            <person name="Washietl S."/>
            <person name="Kheradpour P."/>
            <person name="Ernst J."/>
            <person name="Jordan G."/>
            <person name="Mauceli E."/>
            <person name="Ward L.D."/>
            <person name="Lowe C.B."/>
            <person name="Holloway A.K."/>
            <person name="Clamp M."/>
            <person name="Gnerre S."/>
            <person name="Alfoldi J."/>
            <person name="Beal K."/>
            <person name="Chang J."/>
            <person name="Clawson H."/>
            <person name="Cuff J."/>
            <person name="Di Palma F."/>
            <person name="Fitzgerald S."/>
            <person name="Flicek P."/>
            <person name="Guttman M."/>
            <person name="Hubisz M.J."/>
            <person name="Jaffe D.B."/>
            <person name="Jungreis I."/>
            <person name="Kent W.J."/>
            <person name="Kostka D."/>
            <person name="Lara M."/>
            <person name="Martins A.L."/>
            <person name="Massingham T."/>
            <person name="Moltke I."/>
            <person name="Raney B.J."/>
            <person name="Rasmussen M.D."/>
            <person name="Robinson J."/>
            <person name="Stark A."/>
            <person name="Vilella A.J."/>
            <person name="Wen J."/>
            <person name="Xie X."/>
            <person name="Zody M.C."/>
            <person name="Baldwin J."/>
            <person name="Bloom T."/>
            <person name="Chin C.W."/>
            <person name="Heiman D."/>
            <person name="Nicol R."/>
            <person name="Nusbaum C."/>
            <person name="Young S."/>
            <person name="Wilkinson J."/>
            <person name="Worley K.C."/>
            <person name="Kovar C.L."/>
            <person name="Muzny D.M."/>
            <person name="Gibbs R.A."/>
            <person name="Cree A."/>
            <person name="Dihn H.H."/>
            <person name="Fowler G."/>
            <person name="Jhangiani S."/>
            <person name="Joshi V."/>
            <person name="Lee S."/>
            <person name="Lewis L.R."/>
            <person name="Nazareth L.V."/>
            <person name="Okwuonu G."/>
            <person name="Santibanez J."/>
            <person name="Warren W.C."/>
            <person name="Mardis E.R."/>
            <person name="Weinstock G.M."/>
            <person name="Wilson R.K."/>
            <person name="Delehaunty K."/>
            <person name="Dooling D."/>
            <person name="Fronik C."/>
            <person name="Fulton L."/>
            <person name="Fulton B."/>
            <person name="Graves T."/>
            <person name="Minx P."/>
            <person name="Sodergren E."/>
            <person name="Birney E."/>
            <person name="Margulies E.H."/>
            <person name="Herrero J."/>
            <person name="Green E.D."/>
            <person name="Haussler D."/>
            <person name="Siepel A."/>
            <person name="Goldman N."/>
            <person name="Pollard K.S."/>
            <person name="Pedersen J.S."/>
            <person name="Lander E.S."/>
            <person name="Kellis M."/>
        </authorList>
    </citation>
    <scope>NUCLEOTIDE SEQUENCE [LARGE SCALE GENOMIC DNA]</scope>
    <source>
        <strain evidence="3 4">Thorbecke inbred</strain>
    </source>
</reference>
<proteinExistence type="predicted"/>
<dbReference type="SMR" id="A0A5F9DF27"/>
<dbReference type="Ensembl" id="ENSOCUT00000035761.1">
    <property type="protein sequence ID" value="ENSOCUP00000044876.1"/>
    <property type="gene ID" value="ENSOCUG00000037124.1"/>
</dbReference>
<evidence type="ECO:0000256" key="1">
    <source>
        <dbReference type="ARBA" id="ARBA00017934"/>
    </source>
</evidence>
<evidence type="ECO:0000256" key="2">
    <source>
        <dbReference type="ARBA" id="ARBA00030094"/>
    </source>
</evidence>
<dbReference type="InParanoid" id="A0A5F9DF27"/>
<name>A0A5F9DF27_RABIT</name>
<evidence type="ECO:0000313" key="3">
    <source>
        <dbReference type="Ensembl" id="ENSOCUP00000044876.1"/>
    </source>
</evidence>
<dbReference type="Proteomes" id="UP000001811">
    <property type="component" value="Chromosome 11"/>
</dbReference>
<organism evidence="3 4">
    <name type="scientific">Oryctolagus cuniculus</name>
    <name type="common">Rabbit</name>
    <dbReference type="NCBI Taxonomy" id="9986"/>
    <lineage>
        <taxon>Eukaryota</taxon>
        <taxon>Metazoa</taxon>
        <taxon>Chordata</taxon>
        <taxon>Craniata</taxon>
        <taxon>Vertebrata</taxon>
        <taxon>Euteleostomi</taxon>
        <taxon>Mammalia</taxon>
        <taxon>Eutheria</taxon>
        <taxon>Euarchontoglires</taxon>
        <taxon>Glires</taxon>
        <taxon>Lagomorpha</taxon>
        <taxon>Leporidae</taxon>
        <taxon>Oryctolagus</taxon>
    </lineage>
</organism>
<dbReference type="AlphaFoldDB" id="A0A5F9DF27"/>